<keyword evidence="14" id="KW-1185">Reference proteome</keyword>
<evidence type="ECO:0000256" key="7">
    <source>
        <dbReference type="ARBA" id="ARBA00022679"/>
    </source>
</evidence>
<gene>
    <name evidence="13" type="ORF">SteCoe_36144</name>
</gene>
<comment type="similarity">
    <text evidence="3">Belongs to the class-V pyridoxal-phosphate-dependent aminotransferase family. SerC subfamily.</text>
</comment>
<dbReference type="AlphaFoldDB" id="A0A1R2AR34"/>
<accession>A0A1R2AR34</accession>
<dbReference type="GO" id="GO:0005737">
    <property type="term" value="C:cytoplasm"/>
    <property type="evidence" value="ECO:0007669"/>
    <property type="project" value="TreeGrafter"/>
</dbReference>
<dbReference type="PIRSF" id="PIRSF000525">
    <property type="entry name" value="SerC"/>
    <property type="match status" value="1"/>
</dbReference>
<dbReference type="PANTHER" id="PTHR43247">
    <property type="entry name" value="PHOSPHOSERINE AMINOTRANSFERASE"/>
    <property type="match status" value="1"/>
</dbReference>
<dbReference type="Pfam" id="PF00266">
    <property type="entry name" value="Aminotran_5"/>
    <property type="match status" value="1"/>
</dbReference>
<evidence type="ECO:0000256" key="1">
    <source>
        <dbReference type="ARBA" id="ARBA00001933"/>
    </source>
</evidence>
<dbReference type="InterPro" id="IPR015421">
    <property type="entry name" value="PyrdxlP-dep_Trfase_major"/>
</dbReference>
<organism evidence="13 14">
    <name type="scientific">Stentor coeruleus</name>
    <dbReference type="NCBI Taxonomy" id="5963"/>
    <lineage>
        <taxon>Eukaryota</taxon>
        <taxon>Sar</taxon>
        <taxon>Alveolata</taxon>
        <taxon>Ciliophora</taxon>
        <taxon>Postciliodesmatophora</taxon>
        <taxon>Heterotrichea</taxon>
        <taxon>Heterotrichida</taxon>
        <taxon>Stentoridae</taxon>
        <taxon>Stentor</taxon>
    </lineage>
</organism>
<protein>
    <recommendedName>
        <fullName evidence="4">phosphoserine transaminase</fullName>
        <ecNumber evidence="4">2.6.1.52</ecNumber>
    </recommendedName>
</protein>
<dbReference type="FunFam" id="3.90.1150.10:FF:000006">
    <property type="entry name" value="Phosphoserine aminotransferase"/>
    <property type="match status" value="1"/>
</dbReference>
<dbReference type="Gene3D" id="3.40.640.10">
    <property type="entry name" value="Type I PLP-dependent aspartate aminotransferase-like (Major domain)"/>
    <property type="match status" value="1"/>
</dbReference>
<evidence type="ECO:0000256" key="9">
    <source>
        <dbReference type="ARBA" id="ARBA00023299"/>
    </source>
</evidence>
<evidence type="ECO:0000256" key="4">
    <source>
        <dbReference type="ARBA" id="ARBA00013030"/>
    </source>
</evidence>
<dbReference type="NCBIfam" id="TIGR01364">
    <property type="entry name" value="serC_1"/>
    <property type="match status" value="1"/>
</dbReference>
<dbReference type="Gene3D" id="3.90.1150.10">
    <property type="entry name" value="Aspartate Aminotransferase, domain 1"/>
    <property type="match status" value="1"/>
</dbReference>
<keyword evidence="8" id="KW-0663">Pyridoxal phosphate</keyword>
<dbReference type="UniPathway" id="UPA00135">
    <property type="reaction ID" value="UER00197"/>
</dbReference>
<evidence type="ECO:0000259" key="12">
    <source>
        <dbReference type="Pfam" id="PF00266"/>
    </source>
</evidence>
<dbReference type="GO" id="GO:0006564">
    <property type="term" value="P:L-serine biosynthetic process"/>
    <property type="evidence" value="ECO:0007669"/>
    <property type="project" value="UniProtKB-KW"/>
</dbReference>
<dbReference type="HAMAP" id="MF_00160">
    <property type="entry name" value="SerC_aminotrans_5"/>
    <property type="match status" value="1"/>
</dbReference>
<proteinExistence type="inferred from homology"/>
<dbReference type="EMBL" id="MPUH01001615">
    <property type="protein sequence ID" value="OMJ66870.1"/>
    <property type="molecule type" value="Genomic_DNA"/>
</dbReference>
<evidence type="ECO:0000256" key="2">
    <source>
        <dbReference type="ARBA" id="ARBA00005099"/>
    </source>
</evidence>
<evidence type="ECO:0000313" key="13">
    <source>
        <dbReference type="EMBL" id="OMJ66870.1"/>
    </source>
</evidence>
<dbReference type="OrthoDB" id="1703350at2759"/>
<dbReference type="InterPro" id="IPR015424">
    <property type="entry name" value="PyrdxlP-dep_Trfase"/>
</dbReference>
<dbReference type="Proteomes" id="UP000187209">
    <property type="component" value="Unassembled WGS sequence"/>
</dbReference>
<keyword evidence="6" id="KW-0028">Amino-acid biosynthesis</keyword>
<comment type="caution">
    <text evidence="13">The sequence shown here is derived from an EMBL/GenBank/DDBJ whole genome shotgun (WGS) entry which is preliminary data.</text>
</comment>
<evidence type="ECO:0000256" key="3">
    <source>
        <dbReference type="ARBA" id="ARBA00006904"/>
    </source>
</evidence>
<dbReference type="GO" id="GO:0030170">
    <property type="term" value="F:pyridoxal phosphate binding"/>
    <property type="evidence" value="ECO:0007669"/>
    <property type="project" value="TreeGrafter"/>
</dbReference>
<comment type="catalytic activity">
    <reaction evidence="11">
        <text>O-phospho-L-serine + 2-oxoglutarate = 3-phosphooxypyruvate + L-glutamate</text>
        <dbReference type="Rhea" id="RHEA:14329"/>
        <dbReference type="ChEBI" id="CHEBI:16810"/>
        <dbReference type="ChEBI" id="CHEBI:18110"/>
        <dbReference type="ChEBI" id="CHEBI:29985"/>
        <dbReference type="ChEBI" id="CHEBI:57524"/>
        <dbReference type="EC" id="2.6.1.52"/>
    </reaction>
</comment>
<dbReference type="InterPro" id="IPR015422">
    <property type="entry name" value="PyrdxlP-dep_Trfase_small"/>
</dbReference>
<dbReference type="NCBIfam" id="NF003764">
    <property type="entry name" value="PRK05355.1"/>
    <property type="match status" value="1"/>
</dbReference>
<comment type="cofactor">
    <cofactor evidence="1">
        <name>pyridoxal 5'-phosphate</name>
        <dbReference type="ChEBI" id="CHEBI:597326"/>
    </cofactor>
</comment>
<evidence type="ECO:0000313" key="14">
    <source>
        <dbReference type="Proteomes" id="UP000187209"/>
    </source>
</evidence>
<comment type="pathway">
    <text evidence="2">Amino-acid biosynthesis; L-serine biosynthesis; L-serine from 3-phospho-D-glycerate: step 2/3.</text>
</comment>
<evidence type="ECO:0000256" key="11">
    <source>
        <dbReference type="ARBA" id="ARBA00049007"/>
    </source>
</evidence>
<keyword evidence="5" id="KW-0032">Aminotransferase</keyword>
<dbReference type="InterPro" id="IPR022278">
    <property type="entry name" value="Pser_aminoTfrase"/>
</dbReference>
<dbReference type="FunFam" id="3.40.640.10:FF:000010">
    <property type="entry name" value="Phosphoserine aminotransferase"/>
    <property type="match status" value="1"/>
</dbReference>
<evidence type="ECO:0000256" key="8">
    <source>
        <dbReference type="ARBA" id="ARBA00022898"/>
    </source>
</evidence>
<sequence>MERVYNFSPGPAMAPLEVLETAQREMLNYKGTGMSIMEMSHRSKPFEAMHNKTIQDLKEVMRIPDNFKILMMQGGGTLQFACVPLNLLHDKKKANYLITGAWSEKSVKEAERFCTVNVVADGKSTNYSAVPDPSTWNVDPEGAYFYYAANETMHGVEFELTEEMLAKIGDMPIVVDTCSNFLSRPIYWSKIVATFAGAPKNASSGISFVIVREDMLGHALKITPTQCDWTICAANNSMYNTPPCFSIYMCGLYFEWMKRSGGIDVLHAISRQKAALIYDAVSESNGFYNYAVVPAYRSNMNVPFFIKNGDKNLEKKFCEEAEKLGLYTLTGHRFVGGIRVSLYNGMPIEGAAKLAEFMKEFCKKNNNN</sequence>
<evidence type="ECO:0000256" key="10">
    <source>
        <dbReference type="ARBA" id="ARBA00047630"/>
    </source>
</evidence>
<dbReference type="SUPFAM" id="SSF53383">
    <property type="entry name" value="PLP-dependent transferases"/>
    <property type="match status" value="1"/>
</dbReference>
<dbReference type="PANTHER" id="PTHR43247:SF1">
    <property type="entry name" value="PHOSPHOSERINE AMINOTRANSFERASE"/>
    <property type="match status" value="1"/>
</dbReference>
<keyword evidence="7" id="KW-0808">Transferase</keyword>
<comment type="catalytic activity">
    <reaction evidence="10">
        <text>4-(phosphooxy)-L-threonine + 2-oxoglutarate = (R)-3-hydroxy-2-oxo-4-phosphooxybutanoate + L-glutamate</text>
        <dbReference type="Rhea" id="RHEA:16573"/>
        <dbReference type="ChEBI" id="CHEBI:16810"/>
        <dbReference type="ChEBI" id="CHEBI:29985"/>
        <dbReference type="ChEBI" id="CHEBI:58452"/>
        <dbReference type="ChEBI" id="CHEBI:58538"/>
        <dbReference type="EC" id="2.6.1.52"/>
    </reaction>
</comment>
<evidence type="ECO:0000256" key="5">
    <source>
        <dbReference type="ARBA" id="ARBA00022576"/>
    </source>
</evidence>
<dbReference type="InterPro" id="IPR000192">
    <property type="entry name" value="Aminotrans_V_dom"/>
</dbReference>
<keyword evidence="9" id="KW-0718">Serine biosynthesis</keyword>
<feature type="domain" description="Aminotransferase class V" evidence="12">
    <location>
        <begin position="4"/>
        <end position="350"/>
    </location>
</feature>
<dbReference type="GO" id="GO:0004648">
    <property type="term" value="F:O-phospho-L-serine:2-oxoglutarate aminotransferase activity"/>
    <property type="evidence" value="ECO:0007669"/>
    <property type="project" value="UniProtKB-EC"/>
</dbReference>
<name>A0A1R2AR34_9CILI</name>
<reference evidence="13 14" key="1">
    <citation type="submission" date="2016-11" db="EMBL/GenBank/DDBJ databases">
        <title>The macronuclear genome of Stentor coeruleus: a giant cell with tiny introns.</title>
        <authorList>
            <person name="Slabodnick M."/>
            <person name="Ruby J.G."/>
            <person name="Reiff S.B."/>
            <person name="Swart E.C."/>
            <person name="Gosai S."/>
            <person name="Prabakaran S."/>
            <person name="Witkowska E."/>
            <person name="Larue G.E."/>
            <person name="Fisher S."/>
            <person name="Freeman R.M."/>
            <person name="Gunawardena J."/>
            <person name="Chu W."/>
            <person name="Stover N.A."/>
            <person name="Gregory B.D."/>
            <person name="Nowacki M."/>
            <person name="Derisi J."/>
            <person name="Roy S.W."/>
            <person name="Marshall W.F."/>
            <person name="Sood P."/>
        </authorList>
    </citation>
    <scope>NUCLEOTIDE SEQUENCE [LARGE SCALE GENOMIC DNA]</scope>
    <source>
        <strain evidence="13">WM001</strain>
    </source>
</reference>
<evidence type="ECO:0000256" key="6">
    <source>
        <dbReference type="ARBA" id="ARBA00022605"/>
    </source>
</evidence>
<dbReference type="EC" id="2.6.1.52" evidence="4"/>